<feature type="compositionally biased region" description="Polar residues" evidence="1">
    <location>
        <begin position="152"/>
        <end position="162"/>
    </location>
</feature>
<protein>
    <submittedName>
        <fullName evidence="2">Unnamed protein product</fullName>
    </submittedName>
</protein>
<feature type="compositionally biased region" description="Basic and acidic residues" evidence="1">
    <location>
        <begin position="193"/>
        <end position="236"/>
    </location>
</feature>
<evidence type="ECO:0000313" key="2">
    <source>
        <dbReference type="EMBL" id="GMF53108.1"/>
    </source>
</evidence>
<evidence type="ECO:0000313" key="3">
    <source>
        <dbReference type="Proteomes" id="UP001165121"/>
    </source>
</evidence>
<reference evidence="2" key="1">
    <citation type="submission" date="2023-04" db="EMBL/GenBank/DDBJ databases">
        <title>Phytophthora fragariaefolia NBRC 109709.</title>
        <authorList>
            <person name="Ichikawa N."/>
            <person name="Sato H."/>
            <person name="Tonouchi N."/>
        </authorList>
    </citation>
    <scope>NUCLEOTIDE SEQUENCE</scope>
    <source>
        <strain evidence="2">NBRC 109709</strain>
    </source>
</reference>
<dbReference type="Proteomes" id="UP001165121">
    <property type="component" value="Unassembled WGS sequence"/>
</dbReference>
<accession>A0A9W6Y5K7</accession>
<feature type="region of interest" description="Disordered" evidence="1">
    <location>
        <begin position="135"/>
        <end position="287"/>
    </location>
</feature>
<dbReference type="AlphaFoldDB" id="A0A9W6Y5K7"/>
<feature type="compositionally biased region" description="Basic and acidic residues" evidence="1">
    <location>
        <begin position="245"/>
        <end position="271"/>
    </location>
</feature>
<gene>
    <name evidence="2" type="ORF">Pfra01_002186700</name>
</gene>
<sequence length="287" mass="31557">MSIVFSLCVREVVGLVAALIYVHLPSQHIALSATSDMPQAHSEAYNYYVVRVPSIKVSHRDSTLELSFVTLLGKPDNISRAHSAIDQASPNTQQETYPTMKISHVIALAAAIVASAAVPTNAEWSVMTQGQSNGINEISRRRLGGGSLRGSTEQQEQQLQGSSDEDNFSRSEVSSASKSDESDQSDEDAEDDVSSKSTDDSDKEDKEVAKKSKKESEGPDQEEKGGEDKKKNAEEKKDDEEDQEEDKKKDKGGKSKEEKDDKEDKGDKEDKEDKEEKEDKGDKEDKG</sequence>
<dbReference type="EMBL" id="BSXT01003238">
    <property type="protein sequence ID" value="GMF53108.1"/>
    <property type="molecule type" value="Genomic_DNA"/>
</dbReference>
<keyword evidence="3" id="KW-1185">Reference proteome</keyword>
<feature type="compositionally biased region" description="Acidic residues" evidence="1">
    <location>
        <begin position="182"/>
        <end position="192"/>
    </location>
</feature>
<name>A0A9W6Y5K7_9STRA</name>
<comment type="caution">
    <text evidence="2">The sequence shown here is derived from an EMBL/GenBank/DDBJ whole genome shotgun (WGS) entry which is preliminary data.</text>
</comment>
<feature type="compositionally biased region" description="Basic and acidic residues" evidence="1">
    <location>
        <begin position="277"/>
        <end position="287"/>
    </location>
</feature>
<organism evidence="2 3">
    <name type="scientific">Phytophthora fragariaefolia</name>
    <dbReference type="NCBI Taxonomy" id="1490495"/>
    <lineage>
        <taxon>Eukaryota</taxon>
        <taxon>Sar</taxon>
        <taxon>Stramenopiles</taxon>
        <taxon>Oomycota</taxon>
        <taxon>Peronosporomycetes</taxon>
        <taxon>Peronosporales</taxon>
        <taxon>Peronosporaceae</taxon>
        <taxon>Phytophthora</taxon>
    </lineage>
</organism>
<evidence type="ECO:0000256" key="1">
    <source>
        <dbReference type="SAM" id="MobiDB-lite"/>
    </source>
</evidence>
<proteinExistence type="predicted"/>